<dbReference type="Proteomes" id="UP000440498">
    <property type="component" value="Unassembled WGS sequence"/>
</dbReference>
<dbReference type="NCBIfam" id="NF002205">
    <property type="entry name" value="PRK01096.1"/>
    <property type="match status" value="1"/>
</dbReference>
<evidence type="ECO:0000313" key="4">
    <source>
        <dbReference type="Proteomes" id="UP000440498"/>
    </source>
</evidence>
<evidence type="ECO:0000313" key="3">
    <source>
        <dbReference type="EMBL" id="MQA38265.1"/>
    </source>
</evidence>
<evidence type="ECO:0000259" key="2">
    <source>
        <dbReference type="PROSITE" id="PS51831"/>
    </source>
</evidence>
<dbReference type="PROSITE" id="PS51831">
    <property type="entry name" value="HD"/>
    <property type="match status" value="1"/>
</dbReference>
<dbReference type="InterPro" id="IPR050135">
    <property type="entry name" value="dGTPase-like"/>
</dbReference>
<dbReference type="PANTHER" id="PTHR11373:SF40">
    <property type="entry name" value="DEOXYGUANOSINETRIPHOSPHATE TRIPHOSPHOHYDROLASE-LIKE PROTEIN 2"/>
    <property type="match status" value="1"/>
</dbReference>
<evidence type="ECO:0000256" key="1">
    <source>
        <dbReference type="ARBA" id="ARBA00022801"/>
    </source>
</evidence>
<feature type="domain" description="HD" evidence="2">
    <location>
        <begin position="60"/>
        <end position="249"/>
    </location>
</feature>
<sequence>MSWENLLNSERLGHRPSKIEGGRSPFNSDHDKVIFSGSFRRLARKTQVHPLATNDHVHNRLTHSLEVASVGRTLGIAVGDALKKKGSLPSAITPADVGDIVQTACLAHDIGNPPFGHTGEEAIRHWFKSTEAAPFINGLNPDQICDLQNFEGNAQGFRVLTCSEFHPYEGGLRLTYASLAAFIKYPWTSVPAVGNRRPKTNKYGVFQADLDYFREVANATGLISKSSDDWFCRHPLVHLMELADDFCYALLDLEDGMDMGILSWEEVFEVLKPVLDQTKLQDLEKELARFKPGRRPPLIRGKVISAFVDSAVKAFVENEEAILAGQHEEILSLCDDKISTCVRAAKNLAKTKIFSHPRKIELEIGAYTTISTLMEVLCHAAVEHVTGNDQSYRSSRVLDLVGKNTFHPAVANSGANQGDRRYLALMRIVDFVSGMTDNYATHLARQFSGMGEVR</sequence>
<dbReference type="Gene3D" id="1.10.3550.10">
    <property type="entry name" value="eoxyguanosinetriphosphate triphosphohydrolase domain-like"/>
    <property type="match status" value="1"/>
</dbReference>
<protein>
    <submittedName>
        <fullName evidence="3">Deoxyguanosinetriphosphate triphosphohydrolase</fullName>
    </submittedName>
</protein>
<dbReference type="Gene3D" id="1.10.3410.10">
    <property type="entry name" value="putative deoxyguanosinetriphosphate triphosphohydrolase like domain"/>
    <property type="match status" value="1"/>
</dbReference>
<keyword evidence="4" id="KW-1185">Reference proteome</keyword>
<dbReference type="InterPro" id="IPR027432">
    <property type="entry name" value="dGTP_triphosphohydrolase_C"/>
</dbReference>
<dbReference type="Pfam" id="PF01966">
    <property type="entry name" value="HD"/>
    <property type="match status" value="1"/>
</dbReference>
<comment type="caution">
    <text evidence="3">The sequence shown here is derived from an EMBL/GenBank/DDBJ whole genome shotgun (WGS) entry which is preliminary data.</text>
</comment>
<organism evidence="3 4">
    <name type="scientific">Rugamonas aquatica</name>
    <dbReference type="NCBI Taxonomy" id="2743357"/>
    <lineage>
        <taxon>Bacteria</taxon>
        <taxon>Pseudomonadati</taxon>
        <taxon>Pseudomonadota</taxon>
        <taxon>Betaproteobacteria</taxon>
        <taxon>Burkholderiales</taxon>
        <taxon>Oxalobacteraceae</taxon>
        <taxon>Telluria group</taxon>
        <taxon>Rugamonas</taxon>
    </lineage>
</organism>
<dbReference type="GO" id="GO:0006203">
    <property type="term" value="P:dGTP catabolic process"/>
    <property type="evidence" value="ECO:0007669"/>
    <property type="project" value="TreeGrafter"/>
</dbReference>
<dbReference type="InterPro" id="IPR006261">
    <property type="entry name" value="dGTPase"/>
</dbReference>
<reference evidence="3 4" key="1">
    <citation type="submission" date="2019-10" db="EMBL/GenBank/DDBJ databases">
        <title>Two novel species isolated from a subtropical stream in China.</title>
        <authorList>
            <person name="Lu H."/>
        </authorList>
    </citation>
    <scope>NUCLEOTIDE SEQUENCE [LARGE SCALE GENOMIC DNA]</scope>
    <source>
        <strain evidence="3 4">FT29W</strain>
    </source>
</reference>
<proteinExistence type="predicted"/>
<dbReference type="Gene3D" id="1.10.3210.10">
    <property type="entry name" value="Hypothetical protein af1432"/>
    <property type="match status" value="1"/>
</dbReference>
<name>A0A6A7MZU9_9BURK</name>
<dbReference type="NCBIfam" id="TIGR01353">
    <property type="entry name" value="dGTP_triPase"/>
    <property type="match status" value="1"/>
</dbReference>
<dbReference type="CDD" id="cd00077">
    <property type="entry name" value="HDc"/>
    <property type="match status" value="1"/>
</dbReference>
<gene>
    <name evidence="3" type="ORF">GEV02_08910</name>
</gene>
<dbReference type="SUPFAM" id="SSF109604">
    <property type="entry name" value="HD-domain/PDEase-like"/>
    <property type="match status" value="1"/>
</dbReference>
<dbReference type="SMART" id="SM00471">
    <property type="entry name" value="HDc"/>
    <property type="match status" value="1"/>
</dbReference>
<keyword evidence="1 3" id="KW-0378">Hydrolase</keyword>
<dbReference type="AlphaFoldDB" id="A0A6A7MZU9"/>
<dbReference type="PANTHER" id="PTHR11373">
    <property type="entry name" value="DEOXYNUCLEOSIDE TRIPHOSPHATE TRIPHOSPHOHYDROLASE"/>
    <property type="match status" value="1"/>
</dbReference>
<dbReference type="InterPro" id="IPR003607">
    <property type="entry name" value="HD/PDEase_dom"/>
</dbReference>
<accession>A0A6A7MZU9</accession>
<dbReference type="EMBL" id="WHUG01000003">
    <property type="protein sequence ID" value="MQA38265.1"/>
    <property type="molecule type" value="Genomic_DNA"/>
</dbReference>
<dbReference type="InterPro" id="IPR006674">
    <property type="entry name" value="HD_domain"/>
</dbReference>
<dbReference type="GO" id="GO:0008832">
    <property type="term" value="F:dGTPase activity"/>
    <property type="evidence" value="ECO:0007669"/>
    <property type="project" value="TreeGrafter"/>
</dbReference>
<dbReference type="InterPro" id="IPR023293">
    <property type="entry name" value="dGTP_triP_hydro_central_sf"/>
</dbReference>